<dbReference type="AlphaFoldDB" id="A0AAW6JBK0"/>
<name>A0AAW6JBK0_LIMRT</name>
<keyword evidence="2" id="KW-0328">Glycosyltransferase</keyword>
<keyword evidence="7" id="KW-0472">Membrane</keyword>
<accession>A0AAW6JBK0</accession>
<dbReference type="Gene3D" id="3.90.550.10">
    <property type="entry name" value="Spore Coat Polysaccharide Biosynthesis Protein SpsA, Chain A"/>
    <property type="match status" value="1"/>
</dbReference>
<sequence>MEAKNAVCYVVSGNYTKQLSVSLLSLVKSYLSDVALDVYVFNEQVAAEDLLVLEKLPAMVGKPQIHVKSHSLVELPAELIGKVKEHLNPLYLQRLFLPGVLRDYDRVLYLDNDTILYESVDQLFQQLPVTSEQLIAAVRDFYMYVFGSMNTAMPIYGVADVRNYVNAGVVLFNVARYNATYSRSQLEQLIAANLEMPWLDQSLLNKLTADRVHYLDLAYNFQKTDAWLQDWALPTETAAAKEIAQARRMVKIRHLVDDTSWDHMVAYNQFEVDTFQLLAEVKQLSHVVYQQANLEAHH</sequence>
<keyword evidence="4" id="KW-0812">Transmembrane</keyword>
<dbReference type="PANTHER" id="PTHR46012">
    <property type="entry name" value="IP22168P"/>
    <property type="match status" value="1"/>
</dbReference>
<keyword evidence="8" id="KW-0325">Glycoprotein</keyword>
<evidence type="ECO:0000256" key="1">
    <source>
        <dbReference type="ARBA" id="ARBA00004606"/>
    </source>
</evidence>
<comment type="function">
    <text evidence="9">Glycosyltransferase which elongates the O-linked glucose attached to EGF-like repeats in the extracellular domain of Notch proteins by catalyzing the addition of xylose.</text>
</comment>
<dbReference type="RefSeq" id="WP_273774478.1">
    <property type="nucleotide sequence ID" value="NZ_JAQTKT010000001.1"/>
</dbReference>
<evidence type="ECO:0000256" key="9">
    <source>
        <dbReference type="ARBA" id="ARBA00037301"/>
    </source>
</evidence>
<evidence type="ECO:0000256" key="8">
    <source>
        <dbReference type="ARBA" id="ARBA00023180"/>
    </source>
</evidence>
<keyword evidence="6" id="KW-1133">Transmembrane helix</keyword>
<dbReference type="InterPro" id="IPR051993">
    <property type="entry name" value="Glycosyltransferase_8"/>
</dbReference>
<dbReference type="InterPro" id="IPR002495">
    <property type="entry name" value="Glyco_trans_8"/>
</dbReference>
<keyword evidence="5" id="KW-0735">Signal-anchor</keyword>
<comment type="catalytic activity">
    <reaction evidence="11">
        <text>3-O-(beta-D-glucosyl)-L-seryl-[EGF-like domain protein] + UDP-alpha-D-xylose = 3-O-[alpha-D-xylosyl-(1-&gt;3)-beta-D-glucosyl]-L-seryl-[EGF-like domain protein] + UDP + H(+)</text>
        <dbReference type="Rhea" id="RHEA:56064"/>
        <dbReference type="Rhea" id="RHEA-COMP:14610"/>
        <dbReference type="Rhea" id="RHEA-COMP:14611"/>
        <dbReference type="ChEBI" id="CHEBI:15378"/>
        <dbReference type="ChEBI" id="CHEBI:57632"/>
        <dbReference type="ChEBI" id="CHEBI:58223"/>
        <dbReference type="ChEBI" id="CHEBI:140575"/>
        <dbReference type="ChEBI" id="CHEBI:140576"/>
        <dbReference type="EC" id="2.4.2.42"/>
    </reaction>
</comment>
<evidence type="ECO:0000256" key="11">
    <source>
        <dbReference type="ARBA" id="ARBA00049181"/>
    </source>
</evidence>
<protein>
    <recommendedName>
        <fullName evidence="10">UDP-D-xylose:beta-D-glucoside alpha-1,3-D-xylosyltransferase</fullName>
        <ecNumber evidence="10">2.4.2.42</ecNumber>
    </recommendedName>
</protein>
<dbReference type="GO" id="GO:0140563">
    <property type="term" value="F:UDP-D-xylose:beta-D-glucoside alpha-1,3-D-xylosyltransferase activity"/>
    <property type="evidence" value="ECO:0007669"/>
    <property type="project" value="UniProtKB-EC"/>
</dbReference>
<evidence type="ECO:0000313" key="13">
    <source>
        <dbReference type="Proteomes" id="UP001217945"/>
    </source>
</evidence>
<dbReference type="InterPro" id="IPR029044">
    <property type="entry name" value="Nucleotide-diphossugar_trans"/>
</dbReference>
<keyword evidence="3" id="KW-0808">Transferase</keyword>
<comment type="caution">
    <text evidence="12">The sequence shown here is derived from an EMBL/GenBank/DDBJ whole genome shotgun (WGS) entry which is preliminary data.</text>
</comment>
<reference evidence="12" key="1">
    <citation type="submission" date="2023-02" db="EMBL/GenBank/DDBJ databases">
        <title>Complete genome sequence of Limosilactobacillus reuteri SRCM217616 isolated from Bos taurus feces.</title>
        <authorList>
            <person name="Yang H.-G."/>
            <person name="Kim J.-W."/>
            <person name="Ha G.-S."/>
            <person name="Yang H.-J."/>
            <person name="Jeong D.-Y."/>
        </authorList>
    </citation>
    <scope>NUCLEOTIDE SEQUENCE</scope>
    <source>
        <strain evidence="12">SRCM217616</strain>
    </source>
</reference>
<comment type="subcellular location">
    <subcellularLocation>
        <location evidence="1">Membrane</location>
        <topology evidence="1">Single-pass type II membrane protein</topology>
    </subcellularLocation>
</comment>
<dbReference type="Pfam" id="PF01501">
    <property type="entry name" value="Glyco_transf_8"/>
    <property type="match status" value="1"/>
</dbReference>
<evidence type="ECO:0000256" key="6">
    <source>
        <dbReference type="ARBA" id="ARBA00022989"/>
    </source>
</evidence>
<proteinExistence type="predicted"/>
<dbReference type="Proteomes" id="UP001217945">
    <property type="component" value="Unassembled WGS sequence"/>
</dbReference>
<evidence type="ECO:0000256" key="5">
    <source>
        <dbReference type="ARBA" id="ARBA00022968"/>
    </source>
</evidence>
<dbReference type="SUPFAM" id="SSF53448">
    <property type="entry name" value="Nucleotide-diphospho-sugar transferases"/>
    <property type="match status" value="1"/>
</dbReference>
<dbReference type="EMBL" id="JAQTKT010000001">
    <property type="protein sequence ID" value="MDD1381998.1"/>
    <property type="molecule type" value="Genomic_DNA"/>
</dbReference>
<evidence type="ECO:0000256" key="3">
    <source>
        <dbReference type="ARBA" id="ARBA00022679"/>
    </source>
</evidence>
<evidence type="ECO:0000256" key="10">
    <source>
        <dbReference type="ARBA" id="ARBA00038854"/>
    </source>
</evidence>
<gene>
    <name evidence="12" type="ORF">PSQ53_03345</name>
</gene>
<organism evidence="12 13">
    <name type="scientific">Limosilactobacillus reuteri</name>
    <name type="common">Lactobacillus reuteri</name>
    <dbReference type="NCBI Taxonomy" id="1598"/>
    <lineage>
        <taxon>Bacteria</taxon>
        <taxon>Bacillati</taxon>
        <taxon>Bacillota</taxon>
        <taxon>Bacilli</taxon>
        <taxon>Lactobacillales</taxon>
        <taxon>Lactobacillaceae</taxon>
        <taxon>Limosilactobacillus</taxon>
    </lineage>
</organism>
<dbReference type="GO" id="GO:0016266">
    <property type="term" value="P:protein O-linked glycosylation via N-acetyl-galactosamine"/>
    <property type="evidence" value="ECO:0007669"/>
    <property type="project" value="TreeGrafter"/>
</dbReference>
<evidence type="ECO:0000256" key="4">
    <source>
        <dbReference type="ARBA" id="ARBA00022692"/>
    </source>
</evidence>
<evidence type="ECO:0000256" key="7">
    <source>
        <dbReference type="ARBA" id="ARBA00023136"/>
    </source>
</evidence>
<evidence type="ECO:0000256" key="2">
    <source>
        <dbReference type="ARBA" id="ARBA00022676"/>
    </source>
</evidence>
<dbReference type="PANTHER" id="PTHR46012:SF2">
    <property type="entry name" value="IP22168P"/>
    <property type="match status" value="1"/>
</dbReference>
<dbReference type="EC" id="2.4.2.42" evidence="10"/>
<evidence type="ECO:0000313" key="12">
    <source>
        <dbReference type="EMBL" id="MDD1381998.1"/>
    </source>
</evidence>
<dbReference type="GO" id="GO:0016020">
    <property type="term" value="C:membrane"/>
    <property type="evidence" value="ECO:0007669"/>
    <property type="project" value="UniProtKB-SubCell"/>
</dbReference>